<dbReference type="InterPro" id="IPR002213">
    <property type="entry name" value="UDP_glucos_trans"/>
</dbReference>
<dbReference type="AlphaFoldDB" id="B7XH67"/>
<dbReference type="EMBL" id="AB477350">
    <property type="protein sequence ID" value="BAH14961.1"/>
    <property type="molecule type" value="mRNA"/>
</dbReference>
<dbReference type="Pfam" id="PF00201">
    <property type="entry name" value="UDPGT"/>
    <property type="match status" value="1"/>
</dbReference>
<comment type="similarity">
    <text evidence="1 4">Belongs to the UDP-glycosyltransferase family.</text>
</comment>
<dbReference type="CAZy" id="GT1">
    <property type="family name" value="Glycosyltransferase Family 1"/>
</dbReference>
<evidence type="ECO:0000256" key="1">
    <source>
        <dbReference type="ARBA" id="ARBA00009995"/>
    </source>
</evidence>
<dbReference type="PANTHER" id="PTHR48048">
    <property type="entry name" value="GLYCOSYLTRANSFERASE"/>
    <property type="match status" value="1"/>
</dbReference>
<keyword evidence="2 4" id="KW-0328">Glycosyltransferase</keyword>
<dbReference type="InterPro" id="IPR050481">
    <property type="entry name" value="UDP-glycosyltransf_plant"/>
</dbReference>
<proteinExistence type="evidence at transcript level"/>
<dbReference type="PANTHER" id="PTHR48048:SF30">
    <property type="entry name" value="GLYCOSYLTRANSFERASE"/>
    <property type="match status" value="1"/>
</dbReference>
<accession>B7XH67</accession>
<sequence length="463" mass="50731">MDNNTVIILYASAEHLNSMLILAEFISKHHPEIHVTILSSAPTSAAASISTVPSISYRRIPTVDLPPNLTKDPVELFFEIPRLNNPNLLTALKEISTQSKIKAFVIDFFCNSALQVSTSLNIPTYFYVSGGGCALSVFLYFPTIDEDIGDKNLGELRDFVQVPGCPPIYSSDFPKGMFYRESKTYKHFLDTARNMRKSSGIVVNSFDALECRAKEAMSNGLCVPRSPTPPVYFLGPLTADVGPNGDAARHECLTWLDSRPSKSVVLLCFGRRGLFSAKQLKEIATGLERSGHGFIWSVRNPPGTDNGSLGDEPDLKALLPQGFVERTKDRGFIIKSWAPQREILSHGSIGGFVTHCGRSSVLEALSFGVPMIGFPMYAEQRMNRVFMVEEMKVALPLDEGGEDGGVAASEVEKRVRELLGSSAIGRDLRQRVEELKISAEAAVRKNGSSVLALGRLVEDVTKN</sequence>
<dbReference type="FunFam" id="3.40.50.2000:FF:000056">
    <property type="entry name" value="Glycosyltransferase"/>
    <property type="match status" value="1"/>
</dbReference>
<evidence type="ECO:0000313" key="6">
    <source>
        <dbReference type="EMBL" id="BAH14961.1"/>
    </source>
</evidence>
<reference evidence="6" key="1">
    <citation type="journal article" date="2009" name="Plant Cell">
        <title>Local differentiation of sugar donor specificity of flavonoid glycosyltransferase in Lamiales.</title>
        <authorList>
            <person name="Noguchi A."/>
            <person name="Horikawa M."/>
            <person name="Fukui Y."/>
            <person name="Fukuchi-Mizutani M."/>
            <person name="Iuchi-Okada A."/>
            <person name="Ishiguro M."/>
            <person name="Kiso Y."/>
            <person name="Nakayama T."/>
            <person name="Ono E."/>
        </authorList>
    </citation>
    <scope>NUCLEOTIDE SEQUENCE</scope>
</reference>
<dbReference type="CDD" id="cd03784">
    <property type="entry name" value="GT1_Gtf-like"/>
    <property type="match status" value="1"/>
</dbReference>
<protein>
    <recommendedName>
        <fullName evidence="5">Glycosyltransferase</fullName>
        <ecNumber evidence="5">2.4.1.-</ecNumber>
    </recommendedName>
</protein>
<evidence type="ECO:0000256" key="2">
    <source>
        <dbReference type="ARBA" id="ARBA00022676"/>
    </source>
</evidence>
<evidence type="ECO:0000256" key="4">
    <source>
        <dbReference type="RuleBase" id="RU003718"/>
    </source>
</evidence>
<dbReference type="EC" id="2.4.1.-" evidence="5"/>
<organism evidence="6">
    <name type="scientific">Torenia hybrid cultivar</name>
    <dbReference type="NCBI Taxonomy" id="75807"/>
    <lineage>
        <taxon>Eukaryota</taxon>
        <taxon>Viridiplantae</taxon>
        <taxon>Streptophyta</taxon>
        <taxon>Embryophyta</taxon>
        <taxon>Tracheophyta</taxon>
        <taxon>Spermatophyta</taxon>
        <taxon>Magnoliopsida</taxon>
        <taxon>eudicotyledons</taxon>
        <taxon>Gunneridae</taxon>
        <taxon>Pentapetalae</taxon>
        <taxon>asterids</taxon>
        <taxon>lamiids</taxon>
        <taxon>Lamiales</taxon>
        <taxon>Linderniaceae</taxon>
        <taxon>Torenia</taxon>
    </lineage>
</organism>
<dbReference type="GO" id="GO:0035251">
    <property type="term" value="F:UDP-glucosyltransferase activity"/>
    <property type="evidence" value="ECO:0007669"/>
    <property type="project" value="InterPro"/>
</dbReference>
<evidence type="ECO:0000256" key="5">
    <source>
        <dbReference type="RuleBase" id="RU362057"/>
    </source>
</evidence>
<keyword evidence="3 4" id="KW-0808">Transferase</keyword>
<dbReference type="InterPro" id="IPR035595">
    <property type="entry name" value="UDP_glycos_trans_CS"/>
</dbReference>
<name>B7XH67_9LAMI</name>
<dbReference type="SUPFAM" id="SSF53756">
    <property type="entry name" value="UDP-Glycosyltransferase/glycogen phosphorylase"/>
    <property type="match status" value="1"/>
</dbReference>
<gene>
    <name evidence="6" type="primary">ThF7GT homolog1</name>
</gene>
<evidence type="ECO:0000256" key="3">
    <source>
        <dbReference type="ARBA" id="ARBA00022679"/>
    </source>
</evidence>
<dbReference type="PROSITE" id="PS00375">
    <property type="entry name" value="UDPGT"/>
    <property type="match status" value="1"/>
</dbReference>
<dbReference type="Gene3D" id="3.40.50.2000">
    <property type="entry name" value="Glycogen Phosphorylase B"/>
    <property type="match status" value="2"/>
</dbReference>